<evidence type="ECO:0008006" key="4">
    <source>
        <dbReference type="Google" id="ProtNLM"/>
    </source>
</evidence>
<dbReference type="EMBL" id="JAVRIC010000027">
    <property type="protein sequence ID" value="MDT0498840.1"/>
    <property type="molecule type" value="Genomic_DNA"/>
</dbReference>
<accession>A0ABU2WLU0</accession>
<evidence type="ECO:0000313" key="2">
    <source>
        <dbReference type="EMBL" id="MDT0498840.1"/>
    </source>
</evidence>
<comment type="caution">
    <text evidence="2">The sequence shown here is derived from an EMBL/GenBank/DDBJ whole genome shotgun (WGS) entry which is preliminary data.</text>
</comment>
<dbReference type="InterPro" id="IPR029068">
    <property type="entry name" value="Glyas_Bleomycin-R_OHBP_Dase"/>
</dbReference>
<evidence type="ECO:0000313" key="3">
    <source>
        <dbReference type="Proteomes" id="UP001254608"/>
    </source>
</evidence>
<organism evidence="2 3">
    <name type="scientific">Banduia mediterranea</name>
    <dbReference type="NCBI Taxonomy" id="3075609"/>
    <lineage>
        <taxon>Bacteria</taxon>
        <taxon>Pseudomonadati</taxon>
        <taxon>Pseudomonadota</taxon>
        <taxon>Gammaproteobacteria</taxon>
        <taxon>Nevskiales</taxon>
        <taxon>Algiphilaceae</taxon>
        <taxon>Banduia</taxon>
    </lineage>
</organism>
<sequence length="111" mass="12010">MRLARIALLPVGLLVGCGQDRDEAESTTWVAEESQAPAAAAAETANDASAEAAAPASQGFVWHELLSPAAEAAADFYTFVFDWSRTIRQPNPQRYKRYIFACVPQTRALPA</sequence>
<proteinExistence type="predicted"/>
<feature type="compositionally biased region" description="Low complexity" evidence="1">
    <location>
        <begin position="31"/>
        <end position="50"/>
    </location>
</feature>
<dbReference type="PROSITE" id="PS51257">
    <property type="entry name" value="PROKAR_LIPOPROTEIN"/>
    <property type="match status" value="1"/>
</dbReference>
<evidence type="ECO:0000256" key="1">
    <source>
        <dbReference type="SAM" id="MobiDB-lite"/>
    </source>
</evidence>
<dbReference type="Proteomes" id="UP001254608">
    <property type="component" value="Unassembled WGS sequence"/>
</dbReference>
<dbReference type="RefSeq" id="WP_311366252.1">
    <property type="nucleotide sequence ID" value="NZ_JAVRIC010000027.1"/>
</dbReference>
<protein>
    <recommendedName>
        <fullName evidence="4">Lipoprotein</fullName>
    </recommendedName>
</protein>
<keyword evidence="3" id="KW-1185">Reference proteome</keyword>
<feature type="region of interest" description="Disordered" evidence="1">
    <location>
        <begin position="25"/>
        <end position="50"/>
    </location>
</feature>
<name>A0ABU2WLU0_9GAMM</name>
<dbReference type="Gene3D" id="3.10.180.10">
    <property type="entry name" value="2,3-Dihydroxybiphenyl 1,2-Dioxygenase, domain 1"/>
    <property type="match status" value="1"/>
</dbReference>
<gene>
    <name evidence="2" type="ORF">RM530_15935</name>
</gene>
<reference evidence="2 3" key="1">
    <citation type="submission" date="2023-09" db="EMBL/GenBank/DDBJ databases">
        <authorList>
            <person name="Rey-Velasco X."/>
        </authorList>
    </citation>
    <scope>NUCLEOTIDE SEQUENCE [LARGE SCALE GENOMIC DNA]</scope>
    <source>
        <strain evidence="2 3">W345</strain>
    </source>
</reference>